<dbReference type="Proteomes" id="UP000814128">
    <property type="component" value="Unassembled WGS sequence"/>
</dbReference>
<reference evidence="1" key="1">
    <citation type="submission" date="2021-02" db="EMBL/GenBank/DDBJ databases">
        <authorList>
            <consortium name="DOE Joint Genome Institute"/>
            <person name="Ahrendt S."/>
            <person name="Looney B.P."/>
            <person name="Miyauchi S."/>
            <person name="Morin E."/>
            <person name="Drula E."/>
            <person name="Courty P.E."/>
            <person name="Chicoki N."/>
            <person name="Fauchery L."/>
            <person name="Kohler A."/>
            <person name="Kuo A."/>
            <person name="Labutti K."/>
            <person name="Pangilinan J."/>
            <person name="Lipzen A."/>
            <person name="Riley R."/>
            <person name="Andreopoulos W."/>
            <person name="He G."/>
            <person name="Johnson J."/>
            <person name="Barry K.W."/>
            <person name="Grigoriev I.V."/>
            <person name="Nagy L."/>
            <person name="Hibbett D."/>
            <person name="Henrissat B."/>
            <person name="Matheny P.B."/>
            <person name="Labbe J."/>
            <person name="Martin F."/>
        </authorList>
    </citation>
    <scope>NUCLEOTIDE SEQUENCE</scope>
    <source>
        <strain evidence="1">EC-137</strain>
    </source>
</reference>
<comment type="caution">
    <text evidence="1">The sequence shown here is derived from an EMBL/GenBank/DDBJ whole genome shotgun (WGS) entry which is preliminary data.</text>
</comment>
<proteinExistence type="predicted"/>
<sequence length="438" mass="48438">MNVAQRLRGPHPSRPPPQVVTAELLDSISYDDIDMLNALPREPSHKGYAVVGGAGFMARRSRYIVRLLLLRGETSIRILDLVPPPQDLLDDPAVSYIPTDISSRTSVNEGLFVPFVSSGSPPSVIFHCAANIRFCERASYTWPASYYVNVLGTEHVVSAAQALPKGAILVYTSSADVSLPLPRFWHIGEGDEAWPYTTPVVSDADPPLPSIAESPCCYTRSKVMAEKIVREANGGGLTTGVLRPGQTITGPNDRLLTSTLTMSRVPVWDPEWSHTNICVWDAASAHLALERALQERPEKIGGEAFLVTGKGPAWTMRDIRNTVKHFSSRGLTFSELSPLLILLLAYLMEAFLFVRYHLLFPFFFVFGSRPSLTPSWLGQAVYLQPATLEYMRDVIIDDSRAREMIGYRPQWSTAQVIKYTVDQIEAGAVNGEHGLKLK</sequence>
<reference evidence="1" key="2">
    <citation type="journal article" date="2022" name="New Phytol.">
        <title>Evolutionary transition to the ectomycorrhizal habit in the genomes of a hyperdiverse lineage of mushroom-forming fungi.</title>
        <authorList>
            <person name="Looney B."/>
            <person name="Miyauchi S."/>
            <person name="Morin E."/>
            <person name="Drula E."/>
            <person name="Courty P.E."/>
            <person name="Kohler A."/>
            <person name="Kuo A."/>
            <person name="LaButti K."/>
            <person name="Pangilinan J."/>
            <person name="Lipzen A."/>
            <person name="Riley R."/>
            <person name="Andreopoulos W."/>
            <person name="He G."/>
            <person name="Johnson J."/>
            <person name="Nolan M."/>
            <person name="Tritt A."/>
            <person name="Barry K.W."/>
            <person name="Grigoriev I.V."/>
            <person name="Nagy L.G."/>
            <person name="Hibbett D."/>
            <person name="Henrissat B."/>
            <person name="Matheny P.B."/>
            <person name="Labbe J."/>
            <person name="Martin F.M."/>
        </authorList>
    </citation>
    <scope>NUCLEOTIDE SEQUENCE</scope>
    <source>
        <strain evidence="1">EC-137</strain>
    </source>
</reference>
<gene>
    <name evidence="1" type="ORF">K488DRAFT_54259</name>
</gene>
<name>A0ACB8QFA7_9AGAM</name>
<evidence type="ECO:0000313" key="1">
    <source>
        <dbReference type="EMBL" id="KAI0030434.1"/>
    </source>
</evidence>
<dbReference type="EMBL" id="MU273622">
    <property type="protein sequence ID" value="KAI0030434.1"/>
    <property type="molecule type" value="Genomic_DNA"/>
</dbReference>
<protein>
    <submittedName>
        <fullName evidence="1">NAD(P)-binding protein</fullName>
    </submittedName>
</protein>
<organism evidence="1 2">
    <name type="scientific">Vararia minispora EC-137</name>
    <dbReference type="NCBI Taxonomy" id="1314806"/>
    <lineage>
        <taxon>Eukaryota</taxon>
        <taxon>Fungi</taxon>
        <taxon>Dikarya</taxon>
        <taxon>Basidiomycota</taxon>
        <taxon>Agaricomycotina</taxon>
        <taxon>Agaricomycetes</taxon>
        <taxon>Russulales</taxon>
        <taxon>Lachnocladiaceae</taxon>
        <taxon>Vararia</taxon>
    </lineage>
</organism>
<accession>A0ACB8QFA7</accession>
<evidence type="ECO:0000313" key="2">
    <source>
        <dbReference type="Proteomes" id="UP000814128"/>
    </source>
</evidence>
<keyword evidence="2" id="KW-1185">Reference proteome</keyword>